<organism evidence="1 2">
    <name type="scientific">Deinococcus oregonensis</name>
    <dbReference type="NCBI Taxonomy" id="1805970"/>
    <lineage>
        <taxon>Bacteria</taxon>
        <taxon>Thermotogati</taxon>
        <taxon>Deinococcota</taxon>
        <taxon>Deinococci</taxon>
        <taxon>Deinococcales</taxon>
        <taxon>Deinococcaceae</taxon>
        <taxon>Deinococcus</taxon>
    </lineage>
</organism>
<name>A0ABV6B8L9_9DEIO</name>
<dbReference type="InterPro" id="IPR036388">
    <property type="entry name" value="WH-like_DNA-bd_sf"/>
</dbReference>
<dbReference type="InterPro" id="IPR011991">
    <property type="entry name" value="ArsR-like_HTH"/>
</dbReference>
<evidence type="ECO:0000313" key="2">
    <source>
        <dbReference type="Proteomes" id="UP001589733"/>
    </source>
</evidence>
<dbReference type="CDD" id="cd00090">
    <property type="entry name" value="HTH_ARSR"/>
    <property type="match status" value="1"/>
</dbReference>
<dbReference type="Proteomes" id="UP001589733">
    <property type="component" value="Unassembled WGS sequence"/>
</dbReference>
<keyword evidence="2" id="KW-1185">Reference proteome</keyword>
<dbReference type="InterPro" id="IPR036390">
    <property type="entry name" value="WH_DNA-bd_sf"/>
</dbReference>
<dbReference type="EMBL" id="JBHLYR010000063">
    <property type="protein sequence ID" value="MFB9994748.1"/>
    <property type="molecule type" value="Genomic_DNA"/>
</dbReference>
<comment type="caution">
    <text evidence="1">The sequence shown here is derived from an EMBL/GenBank/DDBJ whole genome shotgun (WGS) entry which is preliminary data.</text>
</comment>
<accession>A0ABV6B8L9</accession>
<evidence type="ECO:0000313" key="1">
    <source>
        <dbReference type="EMBL" id="MFB9994748.1"/>
    </source>
</evidence>
<gene>
    <name evidence="1" type="ORF">ACFFLM_22595</name>
</gene>
<protein>
    <submittedName>
        <fullName evidence="1">ArsR/SmtB family transcription factor</fullName>
    </submittedName>
</protein>
<dbReference type="RefSeq" id="WP_380015985.1">
    <property type="nucleotide sequence ID" value="NZ_JBHLYR010000063.1"/>
</dbReference>
<reference evidence="1 2" key="1">
    <citation type="submission" date="2024-09" db="EMBL/GenBank/DDBJ databases">
        <authorList>
            <person name="Sun Q."/>
            <person name="Mori K."/>
        </authorList>
    </citation>
    <scope>NUCLEOTIDE SEQUENCE [LARGE SCALE GENOMIC DNA]</scope>
    <source>
        <strain evidence="1 2">JCM 13503</strain>
    </source>
</reference>
<dbReference type="SUPFAM" id="SSF46785">
    <property type="entry name" value="Winged helix' DNA-binding domain"/>
    <property type="match status" value="1"/>
</dbReference>
<proteinExistence type="predicted"/>
<dbReference type="Gene3D" id="1.10.10.10">
    <property type="entry name" value="Winged helix-like DNA-binding domain superfamily/Winged helix DNA-binding domain"/>
    <property type="match status" value="1"/>
</dbReference>
<sequence length="174" mass="19175">MEQELMRRLHLLEERMLALEQNIIPPSSQRVTSKDAFWALNHLQEQGFDGVLFAGQVNAPEGGTVAWQYGLPTRAFLNQEWDPAASVLAALGSPPRLRLLRAILKGQTRNAELAQLDEVGSTGQLYHHLRELVAAGWLKSTGRGIHCIPGERVVPLLIILAATEALDLQAGEDQ</sequence>